<keyword evidence="2" id="KW-0813">Transport</keyword>
<evidence type="ECO:0000256" key="5">
    <source>
        <dbReference type="ARBA" id="ARBA00022840"/>
    </source>
</evidence>
<dbReference type="InterPro" id="IPR011527">
    <property type="entry name" value="ABC1_TM_dom"/>
</dbReference>
<evidence type="ECO:0008006" key="14">
    <source>
        <dbReference type="Google" id="ProtNLM"/>
    </source>
</evidence>
<dbReference type="SUPFAM" id="SSF52540">
    <property type="entry name" value="P-loop containing nucleoside triphosphate hydrolases"/>
    <property type="match status" value="2"/>
</dbReference>
<dbReference type="SMART" id="SM00382">
    <property type="entry name" value="AAA"/>
    <property type="match status" value="2"/>
</dbReference>
<dbReference type="PANTHER" id="PTHR24223:SF415">
    <property type="entry name" value="FI20190P1"/>
    <property type="match status" value="1"/>
</dbReference>
<dbReference type="InterPro" id="IPR027417">
    <property type="entry name" value="P-loop_NTPase"/>
</dbReference>
<feature type="domain" description="ABC transmembrane type-1" evidence="11">
    <location>
        <begin position="1504"/>
        <end position="1743"/>
    </location>
</feature>
<gene>
    <name evidence="12" type="ORF">BO97DRAFT_441763</name>
</gene>
<dbReference type="RefSeq" id="XP_025553444.1">
    <property type="nucleotide sequence ID" value="XM_025698200.1"/>
</dbReference>
<evidence type="ECO:0000259" key="11">
    <source>
        <dbReference type="PROSITE" id="PS50929"/>
    </source>
</evidence>
<feature type="transmembrane region" description="Helical" evidence="9">
    <location>
        <begin position="1423"/>
        <end position="1444"/>
    </location>
</feature>
<organism evidence="12 13">
    <name type="scientific">Aspergillus homomorphus (strain CBS 101889)</name>
    <dbReference type="NCBI Taxonomy" id="1450537"/>
    <lineage>
        <taxon>Eukaryota</taxon>
        <taxon>Fungi</taxon>
        <taxon>Dikarya</taxon>
        <taxon>Ascomycota</taxon>
        <taxon>Pezizomycotina</taxon>
        <taxon>Eurotiomycetes</taxon>
        <taxon>Eurotiomycetidae</taxon>
        <taxon>Eurotiales</taxon>
        <taxon>Aspergillaceae</taxon>
        <taxon>Aspergillus</taxon>
        <taxon>Aspergillus subgen. Circumdati</taxon>
    </lineage>
</organism>
<keyword evidence="6 9" id="KW-1133">Transmembrane helix</keyword>
<feature type="transmembrane region" description="Helical" evidence="9">
    <location>
        <begin position="619"/>
        <end position="643"/>
    </location>
</feature>
<feature type="domain" description="ABC transmembrane type-1" evidence="11">
    <location>
        <begin position="792"/>
        <end position="1119"/>
    </location>
</feature>
<dbReference type="GeneID" id="37202489"/>
<name>A0A395I2K7_ASPHC</name>
<dbReference type="OrthoDB" id="6500128at2759"/>
<dbReference type="Gene3D" id="1.20.1560.10">
    <property type="entry name" value="ABC transporter type 1, transmembrane domain"/>
    <property type="match status" value="2"/>
</dbReference>
<dbReference type="InterPro" id="IPR017871">
    <property type="entry name" value="ABC_transporter-like_CS"/>
</dbReference>
<dbReference type="PROSITE" id="PS50929">
    <property type="entry name" value="ABC_TM1F"/>
    <property type="match status" value="2"/>
</dbReference>
<dbReference type="PANTHER" id="PTHR24223">
    <property type="entry name" value="ATP-BINDING CASSETTE SUB-FAMILY C"/>
    <property type="match status" value="1"/>
</dbReference>
<feature type="domain" description="ABC transporter" evidence="10">
    <location>
        <begin position="1149"/>
        <end position="1373"/>
    </location>
</feature>
<evidence type="ECO:0000259" key="10">
    <source>
        <dbReference type="PROSITE" id="PS50893"/>
    </source>
</evidence>
<feature type="transmembrane region" description="Helical" evidence="9">
    <location>
        <begin position="236"/>
        <end position="253"/>
    </location>
</feature>
<keyword evidence="7 9" id="KW-0472">Membrane</keyword>
<evidence type="ECO:0000256" key="6">
    <source>
        <dbReference type="ARBA" id="ARBA00022989"/>
    </source>
</evidence>
<evidence type="ECO:0000256" key="1">
    <source>
        <dbReference type="ARBA" id="ARBA00004141"/>
    </source>
</evidence>
<dbReference type="Proteomes" id="UP000248961">
    <property type="component" value="Unassembled WGS sequence"/>
</dbReference>
<evidence type="ECO:0000313" key="13">
    <source>
        <dbReference type="Proteomes" id="UP000248961"/>
    </source>
</evidence>
<comment type="subcellular location">
    <subcellularLocation>
        <location evidence="1">Membrane</location>
        <topology evidence="1">Multi-pass membrane protein</topology>
    </subcellularLocation>
</comment>
<dbReference type="GO" id="GO:0007031">
    <property type="term" value="P:peroxisome organization"/>
    <property type="evidence" value="ECO:0007669"/>
    <property type="project" value="UniProtKB-ARBA"/>
</dbReference>
<evidence type="ECO:0000256" key="3">
    <source>
        <dbReference type="ARBA" id="ARBA00022692"/>
    </source>
</evidence>
<dbReference type="Pfam" id="PF06398">
    <property type="entry name" value="Pex24p"/>
    <property type="match status" value="1"/>
</dbReference>
<keyword evidence="13" id="KW-1185">Reference proteome</keyword>
<dbReference type="FunFam" id="3.40.50.300:FF:001577">
    <property type="entry name" value="ABC bile acid transporter"/>
    <property type="match status" value="1"/>
</dbReference>
<feature type="region of interest" description="Disordered" evidence="8">
    <location>
        <begin position="1357"/>
        <end position="1377"/>
    </location>
</feature>
<dbReference type="InterPro" id="IPR003593">
    <property type="entry name" value="AAA+_ATPase"/>
</dbReference>
<feature type="compositionally biased region" description="Basic and acidic residues" evidence="8">
    <location>
        <begin position="487"/>
        <end position="497"/>
    </location>
</feature>
<evidence type="ECO:0000256" key="8">
    <source>
        <dbReference type="SAM" id="MobiDB-lite"/>
    </source>
</evidence>
<feature type="compositionally biased region" description="Basic residues" evidence="8">
    <location>
        <begin position="26"/>
        <end position="39"/>
    </location>
</feature>
<dbReference type="PROSITE" id="PS00211">
    <property type="entry name" value="ABC_TRANSPORTER_1"/>
    <property type="match status" value="2"/>
</dbReference>
<dbReference type="GO" id="GO:0005778">
    <property type="term" value="C:peroxisomal membrane"/>
    <property type="evidence" value="ECO:0007669"/>
    <property type="project" value="UniProtKB-ARBA"/>
</dbReference>
<feature type="transmembrane region" description="Helical" evidence="9">
    <location>
        <begin position="650"/>
        <end position="668"/>
    </location>
</feature>
<evidence type="ECO:0000256" key="9">
    <source>
        <dbReference type="SAM" id="Phobius"/>
    </source>
</evidence>
<dbReference type="CDD" id="cd03244">
    <property type="entry name" value="ABCC_MRP_domain2"/>
    <property type="match status" value="1"/>
</dbReference>
<dbReference type="CDD" id="cd03250">
    <property type="entry name" value="ABCC_MRP_domain1"/>
    <property type="match status" value="1"/>
</dbReference>
<dbReference type="FunFam" id="3.40.50.300:FF:001751">
    <property type="entry name" value="ABC bile acid transporter"/>
    <property type="match status" value="1"/>
</dbReference>
<feature type="transmembrane region" description="Helical" evidence="9">
    <location>
        <begin position="832"/>
        <end position="853"/>
    </location>
</feature>
<feature type="compositionally biased region" description="Acidic residues" evidence="8">
    <location>
        <begin position="891"/>
        <end position="901"/>
    </location>
</feature>
<dbReference type="GO" id="GO:0016887">
    <property type="term" value="F:ATP hydrolysis activity"/>
    <property type="evidence" value="ECO:0007669"/>
    <property type="project" value="InterPro"/>
</dbReference>
<keyword evidence="4" id="KW-0547">Nucleotide-binding</keyword>
<reference evidence="12 13" key="1">
    <citation type="submission" date="2018-02" db="EMBL/GenBank/DDBJ databases">
        <title>The genomes of Aspergillus section Nigri reveals drivers in fungal speciation.</title>
        <authorList>
            <consortium name="DOE Joint Genome Institute"/>
            <person name="Vesth T.C."/>
            <person name="Nybo J."/>
            <person name="Theobald S."/>
            <person name="Brandl J."/>
            <person name="Frisvad J.C."/>
            <person name="Nielsen K.F."/>
            <person name="Lyhne E.K."/>
            <person name="Kogle M.E."/>
            <person name="Kuo A."/>
            <person name="Riley R."/>
            <person name="Clum A."/>
            <person name="Nolan M."/>
            <person name="Lipzen A."/>
            <person name="Salamov A."/>
            <person name="Henrissat B."/>
            <person name="Wiebenga A."/>
            <person name="De vries R.P."/>
            <person name="Grigoriev I.V."/>
            <person name="Mortensen U.H."/>
            <person name="Andersen M.R."/>
            <person name="Baker S.E."/>
        </authorList>
    </citation>
    <scope>NUCLEOTIDE SEQUENCE [LARGE SCALE GENOMIC DNA]</scope>
    <source>
        <strain evidence="12 13">CBS 101889</strain>
    </source>
</reference>
<evidence type="ECO:0000256" key="7">
    <source>
        <dbReference type="ARBA" id="ARBA00023136"/>
    </source>
</evidence>
<accession>A0A395I2K7</accession>
<protein>
    <recommendedName>
        <fullName evidence="14">ABC transporter</fullName>
    </recommendedName>
</protein>
<feature type="transmembrane region" description="Helical" evidence="9">
    <location>
        <begin position="597"/>
        <end position="613"/>
    </location>
</feature>
<dbReference type="InterPro" id="IPR050173">
    <property type="entry name" value="ABC_transporter_C-like"/>
</dbReference>
<dbReference type="SUPFAM" id="SSF90123">
    <property type="entry name" value="ABC transporter transmembrane region"/>
    <property type="match status" value="2"/>
</dbReference>
<feature type="transmembrane region" description="Helical" evidence="9">
    <location>
        <begin position="680"/>
        <end position="700"/>
    </location>
</feature>
<keyword evidence="3 9" id="KW-0812">Transmembrane</keyword>
<dbReference type="Gene3D" id="3.40.50.300">
    <property type="entry name" value="P-loop containing nucleotide triphosphate hydrolases"/>
    <property type="match status" value="2"/>
</dbReference>
<dbReference type="GO" id="GO:0005524">
    <property type="term" value="F:ATP binding"/>
    <property type="evidence" value="ECO:0007669"/>
    <property type="project" value="UniProtKB-KW"/>
</dbReference>
<evidence type="ECO:0000313" key="12">
    <source>
        <dbReference type="EMBL" id="RAL14290.1"/>
    </source>
</evidence>
<sequence>MDETIAEPIVNRDEPIPVIFSDKQKHDTKHPKPGGHKRSASSVGRSLQDRLFSKILEQVVPTEDADKESWSGGDKAFAEDPKRPAFSLPLMANNFRRFNARIGIVFTFQIQVERLFSWKKASHTLSFLFIYSFICLNPHLFVLVPISILLFFIMVPAFLARHPPPPSTSTSSIMPYYSYDGPALAPAKTIKPASETSKDFFRNMRDLQNCMADFSDAHDAMVSAFAPVTNFSDEKLSSAVFLLCLLVAALLFLTAHLVPWGFVFLVGGNLAVLSLYPGFQDFFQAITADMSQQPSSPGSLAEKQLRSAATAAGVPLPASSSGAMSLMRSLANISLDSDTEEREVEIFEIQYRSLAPYSESQWDHVLFSPMPYDPLSPLRIAGDRPKGCRFFEDVQPPSGWAWKSKKWELDLDCREWVVERMITGVGFEVPGSPSEDQAVSGEIGGWVWDLPPAFVADDGGVAAGLGIDAFHDSASDRKTPTKKKGKERASQDYEERGNTGGMGEWRRRRWIRIVHRTNMEDGSLSSCHWLWDSHYARPSLCALQYLSLAPAIVVLVVTLGHIPSAGLRGKRPKWTVPFVQEQPASIELPIERPQQRLGWVAALFTISVVGFLADLTNVILIGPITSIALVVSWAVAAVMIAVVRPRSCPTSLLAFFLSALIVESAFVINHDVYQTSKLFTRHVAATAALAGCMVILAMPFRSHLLPQGDISAVGQSPSSDYRSPEDNLRLWQFLSVSWMAPLISVGKNKQLQEEDVWFLGHEFQHRKLHEKFRQLRGSVLGRLLQANGIDVLIITTISIVQMLCDFSTPVLLQQLLQAMKDRGTSNRPALTYALLSLLLRLVLAQAQVLNLWYGRRAYERSRGEMIMMVYEKALSRKNVFDQQISDKEEGTEPAEEGNDETYSDRKPSRWWWPFSRSQKVSPKEKVKKTASMGKIFNLLRGDVYEVAQRFWEIDSLIDKPLGLVIATVLVWKLLGPSCFLGVVAILVAQTLNVFITRTLLQWERVRRLATDTRLQISSQFVEALRHLRWYGWQSHWLRQVMDARQSELNLWIITSLWNVLIRFINTLASGLFPVVALYAYTYLAGNPLRIDIIFPALQLFTMLETRLRDIPSLITVLINASIAMERIEDFMAEPDKETTPAADDFPSAIKLDSCTFAWPGRTVPVLSNVNLDVPQGLTVVHGKVGSGKTALLQALLGELDRLEGASRLPNEMVGFCAQTPWLQSMSIRDNILFSSPYDEQRYKLVLDACALIPDLSNFKHGDLSFVGENGIGLSGGQKARVALARAMYSSARLLLLDDPLSALDHNTAEAVVRKCFLGPLMRNRTVVLVTHRTHLVGHIADQIVHIENGRATVEVKQNGPAHNSEGSESEPSESTDTAIEGDVALEDATAVVPTKFIEEEHRAEWGVQARVYWKYIKAGKYRWWLALFIVLTIYRLSSVGQSWFLKEWGEAYKQILLFFGSSNLKRISPVGELTTASAIANNIHWVPQNPLNELPAPEDNVKPWLVAFLIITSFQSLMLLLAQLLMLVIVYCAGRTLFQEVMVRVSNATFRFFDVTPVGRLMNRLTSDIGVVDGNISEQFQMIAFQAITWVSSIAVIATVTPTFLVFSLLLTAAFVLIFLRFLPTSQSLRRLEMVSLSPLISNFGELLHGLTTVRAFHAEGRFQDRVIAVVDKFQGMDHFYWSLQSWLMYRFESLSAVSTFCLTVLALYTSVSPGLAAFVLIAANNFVTSTHALCKQYGQLQMDFVSVERVDELLHVEQESPGTVDPPASWPKFGRDIVFDDVTIRYAPHLDPSLKNISLRIPGGSTTAIMGRTGSGKSTLAVSMLSVVRPESGRILVDGLDIAQVNTQALRSRVTFVAQDPVLFPGSIRLNIDPTGEYSDAECSEVLKRVCSRHGWSLETHVEAGGRNLSQGERQLIGLSRAVLRRSPIVILDEATASIDHESSLEIQQILREEMKESTVVTIAHRLEAIKDADYYIVLDQGGVAEQGYVRDM</sequence>
<keyword evidence="5" id="KW-0067">ATP-binding</keyword>
<evidence type="ECO:0000256" key="2">
    <source>
        <dbReference type="ARBA" id="ARBA00022448"/>
    </source>
</evidence>
<dbReference type="CDD" id="cd18596">
    <property type="entry name" value="ABC_6TM_VMR1_D1_like"/>
    <property type="match status" value="1"/>
</dbReference>
<dbReference type="VEuPathDB" id="FungiDB:BO97DRAFT_441763"/>
<feature type="region of interest" description="Disordered" evidence="8">
    <location>
        <begin position="885"/>
        <end position="906"/>
    </location>
</feature>
<feature type="region of interest" description="Disordered" evidence="8">
    <location>
        <begin position="473"/>
        <end position="500"/>
    </location>
</feature>
<feature type="transmembrane region" description="Helical" evidence="9">
    <location>
        <begin position="128"/>
        <end position="159"/>
    </location>
</feature>
<dbReference type="CDD" id="cd18604">
    <property type="entry name" value="ABC_6TM_VMR1_D2_like"/>
    <property type="match status" value="1"/>
</dbReference>
<dbReference type="GO" id="GO:0140359">
    <property type="term" value="F:ABC-type transporter activity"/>
    <property type="evidence" value="ECO:0007669"/>
    <property type="project" value="InterPro"/>
</dbReference>
<evidence type="ECO:0000256" key="4">
    <source>
        <dbReference type="ARBA" id="ARBA00022741"/>
    </source>
</evidence>
<dbReference type="InterPro" id="IPR003439">
    <property type="entry name" value="ABC_transporter-like_ATP-bd"/>
</dbReference>
<proteinExistence type="predicted"/>
<dbReference type="InterPro" id="IPR010482">
    <property type="entry name" value="TECPR1-like_DysF"/>
</dbReference>
<dbReference type="EMBL" id="KZ824275">
    <property type="protein sequence ID" value="RAL14290.1"/>
    <property type="molecule type" value="Genomic_DNA"/>
</dbReference>
<feature type="transmembrane region" description="Helical" evidence="9">
    <location>
        <begin position="542"/>
        <end position="562"/>
    </location>
</feature>
<dbReference type="Pfam" id="PF00005">
    <property type="entry name" value="ABC_tran"/>
    <property type="match status" value="2"/>
</dbReference>
<dbReference type="Pfam" id="PF00664">
    <property type="entry name" value="ABC_membrane"/>
    <property type="match status" value="2"/>
</dbReference>
<dbReference type="PROSITE" id="PS50893">
    <property type="entry name" value="ABC_TRANSPORTER_2"/>
    <property type="match status" value="2"/>
</dbReference>
<dbReference type="InterPro" id="IPR036640">
    <property type="entry name" value="ABC1_TM_sf"/>
</dbReference>
<dbReference type="STRING" id="1450537.A0A395I2K7"/>
<feature type="region of interest" description="Disordered" evidence="8">
    <location>
        <begin position="1"/>
        <end position="45"/>
    </location>
</feature>
<feature type="transmembrane region" description="Helical" evidence="9">
    <location>
        <begin position="1504"/>
        <end position="1534"/>
    </location>
</feature>
<feature type="domain" description="ABC transporter" evidence="10">
    <location>
        <begin position="1778"/>
        <end position="1994"/>
    </location>
</feature>